<evidence type="ECO:0000256" key="1">
    <source>
        <dbReference type="SAM" id="MobiDB-lite"/>
    </source>
</evidence>
<dbReference type="Proteomes" id="UP000666915">
    <property type="component" value="Unassembled WGS sequence"/>
</dbReference>
<keyword evidence="4" id="KW-1185">Reference proteome</keyword>
<comment type="caution">
    <text evidence="3">The sequence shown here is derived from an EMBL/GenBank/DDBJ whole genome shotgun (WGS) entry which is preliminary data.</text>
</comment>
<dbReference type="SUPFAM" id="SSF52091">
    <property type="entry name" value="SpoIIaa-like"/>
    <property type="match status" value="1"/>
</dbReference>
<protein>
    <submittedName>
        <fullName evidence="3">STAS domain-containing protein</fullName>
    </submittedName>
</protein>
<dbReference type="PROSITE" id="PS50801">
    <property type="entry name" value="STAS"/>
    <property type="match status" value="1"/>
</dbReference>
<reference evidence="3 4" key="1">
    <citation type="submission" date="2021-03" db="EMBL/GenBank/DDBJ databases">
        <authorList>
            <person name="Kanchanasin P."/>
            <person name="Saeng-In P."/>
            <person name="Phongsopitanun W."/>
            <person name="Yuki M."/>
            <person name="Kudo T."/>
            <person name="Ohkuma M."/>
            <person name="Tanasupawat S."/>
        </authorList>
    </citation>
    <scope>NUCLEOTIDE SEQUENCE [LARGE SCALE GENOMIC DNA]</scope>
    <source>
        <strain evidence="3 4">L46</strain>
    </source>
</reference>
<proteinExistence type="predicted"/>
<dbReference type="CDD" id="cd07043">
    <property type="entry name" value="STAS_anti-anti-sigma_factors"/>
    <property type="match status" value="1"/>
</dbReference>
<feature type="domain" description="STAS" evidence="2">
    <location>
        <begin position="26"/>
        <end position="121"/>
    </location>
</feature>
<dbReference type="RefSeq" id="WP_208269715.1">
    <property type="nucleotide sequence ID" value="NZ_BAAAGM010000070.1"/>
</dbReference>
<accession>A0ABS3R5N5</accession>
<evidence type="ECO:0000259" key="2">
    <source>
        <dbReference type="PROSITE" id="PS50801"/>
    </source>
</evidence>
<dbReference type="InterPro" id="IPR002645">
    <property type="entry name" value="STAS_dom"/>
</dbReference>
<dbReference type="EMBL" id="JAGEOK010000019">
    <property type="protein sequence ID" value="MBO2441347.1"/>
    <property type="molecule type" value="Genomic_DNA"/>
</dbReference>
<gene>
    <name evidence="3" type="ORF">J4557_27875</name>
</gene>
<sequence length="121" mass="12908">MNMTTGRPTPSTQLRTTVRPGSPQRVAVAGELDILTAAHLEGLLTEIIENGPPRVEIDARDLTFCDATGLQALVAADEIAMRRGGGLTLTDAPPLLRRILRITGLDRRFPVGERTGGGRPA</sequence>
<dbReference type="Gene3D" id="3.30.750.24">
    <property type="entry name" value="STAS domain"/>
    <property type="match status" value="1"/>
</dbReference>
<evidence type="ECO:0000313" key="3">
    <source>
        <dbReference type="EMBL" id="MBO2441347.1"/>
    </source>
</evidence>
<feature type="compositionally biased region" description="Polar residues" evidence="1">
    <location>
        <begin position="1"/>
        <end position="16"/>
    </location>
</feature>
<dbReference type="PANTHER" id="PTHR33495">
    <property type="entry name" value="ANTI-SIGMA FACTOR ANTAGONIST TM_1081-RELATED-RELATED"/>
    <property type="match status" value="1"/>
</dbReference>
<feature type="region of interest" description="Disordered" evidence="1">
    <location>
        <begin position="1"/>
        <end position="23"/>
    </location>
</feature>
<organism evidence="3 4">
    <name type="scientific">Actinomadura nitritigenes</name>
    <dbReference type="NCBI Taxonomy" id="134602"/>
    <lineage>
        <taxon>Bacteria</taxon>
        <taxon>Bacillati</taxon>
        <taxon>Actinomycetota</taxon>
        <taxon>Actinomycetes</taxon>
        <taxon>Streptosporangiales</taxon>
        <taxon>Thermomonosporaceae</taxon>
        <taxon>Actinomadura</taxon>
    </lineage>
</organism>
<dbReference type="InterPro" id="IPR036513">
    <property type="entry name" value="STAS_dom_sf"/>
</dbReference>
<name>A0ABS3R5N5_9ACTN</name>
<dbReference type="PANTHER" id="PTHR33495:SF2">
    <property type="entry name" value="ANTI-SIGMA FACTOR ANTAGONIST TM_1081-RELATED"/>
    <property type="match status" value="1"/>
</dbReference>
<dbReference type="InterPro" id="IPR058548">
    <property type="entry name" value="MlaB-like_STAS"/>
</dbReference>
<evidence type="ECO:0000313" key="4">
    <source>
        <dbReference type="Proteomes" id="UP000666915"/>
    </source>
</evidence>
<dbReference type="Pfam" id="PF13466">
    <property type="entry name" value="STAS_2"/>
    <property type="match status" value="1"/>
</dbReference>